<dbReference type="EMBL" id="AM474913">
    <property type="protein sequence ID" value="CAN63970.1"/>
    <property type="molecule type" value="Genomic_DNA"/>
</dbReference>
<proteinExistence type="predicted"/>
<sequence>MSIFLVLYILWNIRFNDYRNQYCRALIFSKKDLEGHSVLMCFDKGCRSSEVSTTEGAFEVNLVIFTASWDLQDLSIGVGEHGSEPWYAGCTKSILQERRLLLLILKMLFLDGLHKGSTGIDSATRKVKTGQKLVNSKFRYGALFQTQPLLDYLDHMSAEADQRRRSLSKSGAADLVASFLID</sequence>
<dbReference type="AlphaFoldDB" id="A5BXM5"/>
<name>A5BXM5_VITVI</name>
<accession>A5BXM5</accession>
<reference evidence="1" key="1">
    <citation type="journal article" date="2007" name="PLoS ONE">
        <title>The first genome sequence of an elite grapevine cultivar (Pinot noir Vitis vinifera L.): coping with a highly heterozygous genome.</title>
        <authorList>
            <person name="Velasco R."/>
            <person name="Zharkikh A."/>
            <person name="Troggio M."/>
            <person name="Cartwright D.A."/>
            <person name="Cestaro A."/>
            <person name="Pruss D."/>
            <person name="Pindo M."/>
            <person name="FitzGerald L.M."/>
            <person name="Vezzulli S."/>
            <person name="Reid J."/>
            <person name="Malacarne G."/>
            <person name="Iliev D."/>
            <person name="Coppola G."/>
            <person name="Wardell B."/>
            <person name="Micheletti D."/>
            <person name="Macalma T."/>
            <person name="Facci M."/>
            <person name="Mitchell J.T."/>
            <person name="Perazzolli M."/>
            <person name="Eldredge G."/>
            <person name="Gatto P."/>
            <person name="Oyzerski R."/>
            <person name="Moretto M."/>
            <person name="Gutin N."/>
            <person name="Stefanini M."/>
            <person name="Chen Y."/>
            <person name="Segala C."/>
            <person name="Davenport C."/>
            <person name="Dematte L."/>
            <person name="Mraz A."/>
            <person name="Battilana J."/>
            <person name="Stormo K."/>
            <person name="Costa F."/>
            <person name="Tao Q."/>
            <person name="Si-Ammour A."/>
            <person name="Harkins T."/>
            <person name="Lackey A."/>
            <person name="Perbost C."/>
            <person name="Taillon B."/>
            <person name="Stella A."/>
            <person name="Solovyev V."/>
            <person name="Fawcett J.A."/>
            <person name="Sterck L."/>
            <person name="Vandepoele K."/>
            <person name="Grando S.M."/>
            <person name="Toppo S."/>
            <person name="Moser C."/>
            <person name="Lanchbury J."/>
            <person name="Bogden R."/>
            <person name="Skolnick M."/>
            <person name="Sgaramella V."/>
            <person name="Bhatnagar S.K."/>
            <person name="Fontana P."/>
            <person name="Gutin A."/>
            <person name="Van de Peer Y."/>
            <person name="Salamini F."/>
            <person name="Viola R."/>
        </authorList>
    </citation>
    <scope>NUCLEOTIDE SEQUENCE</scope>
</reference>
<organism evidence="1">
    <name type="scientific">Vitis vinifera</name>
    <name type="common">Grape</name>
    <dbReference type="NCBI Taxonomy" id="29760"/>
    <lineage>
        <taxon>Eukaryota</taxon>
        <taxon>Viridiplantae</taxon>
        <taxon>Streptophyta</taxon>
        <taxon>Embryophyta</taxon>
        <taxon>Tracheophyta</taxon>
        <taxon>Spermatophyta</taxon>
        <taxon>Magnoliopsida</taxon>
        <taxon>eudicotyledons</taxon>
        <taxon>Gunneridae</taxon>
        <taxon>Pentapetalae</taxon>
        <taxon>rosids</taxon>
        <taxon>Vitales</taxon>
        <taxon>Vitaceae</taxon>
        <taxon>Viteae</taxon>
        <taxon>Vitis</taxon>
    </lineage>
</organism>
<evidence type="ECO:0000313" key="1">
    <source>
        <dbReference type="EMBL" id="CAN63970.1"/>
    </source>
</evidence>
<gene>
    <name evidence="1" type="ORF">VITISV_004148</name>
</gene>
<protein>
    <submittedName>
        <fullName evidence="1">Uncharacterized protein</fullName>
    </submittedName>
</protein>